<dbReference type="RefSeq" id="XP_020067728.1">
    <property type="nucleotide sequence ID" value="XM_020216023.1"/>
</dbReference>
<dbReference type="Pfam" id="PF04137">
    <property type="entry name" value="ERO1"/>
    <property type="match status" value="1"/>
</dbReference>
<evidence type="ECO:0000256" key="6">
    <source>
        <dbReference type="ARBA" id="ARBA00022630"/>
    </source>
</evidence>
<feature type="active site" description="Nucleophile" evidence="16">
    <location>
        <position position="314"/>
    </location>
</feature>
<sequence length="491" mass="57162">MRFGIIFGALVTVVAGNNSLFSIDTDSMISNECCDLTYSRINTVNSQIRSKVHSLVNEDYFKHFKFQLDMNCPFFECQSICFSPGCQLDLDVHSQEYNYDVDNELENLNEDSFLDSLCPKNNQNQIIEDSEWCELNDRDGVIIDISRNPERFTGYVPTPERNIWGMIYQNQLEGECPMEQHVFYQIISGFHSSVSTHLSNEYYNNATNTWEPNLDLFKFKVGNYPDRIANIYLNYALVTRAILKLEPVLADIIFNAHNQENNEDIRAQINSIIQDLPHDLYVFDEHVMFQNSETKDEFRTKFKNVTKLMDCVTCDRCRLWGKIQSTGYATALKVLFEDDNTMQHLHKNEISSLFNTFDRLTKSIDSIQNFNHLQALRDLESEQDFQYISTEDEPTLDDEDDLALDIDSIEVESITEDGIEVKRGKSLKQAFDEELNAVWDALKFIGSSYINLPHNLKNLALYQFNLWWNKFIGNQSFDEEQNEQYLHNIVV</sequence>
<feature type="binding site" evidence="17">
    <location>
        <position position="151"/>
    </location>
    <ligand>
        <name>FAD</name>
        <dbReference type="ChEBI" id="CHEBI:57692"/>
    </ligand>
</feature>
<evidence type="ECO:0000256" key="4">
    <source>
        <dbReference type="ARBA" id="ARBA00011802"/>
    </source>
</evidence>
<keyword evidence="14" id="KW-0325">Glycoprotein</keyword>
<feature type="binding site" evidence="17">
    <location>
        <position position="188"/>
    </location>
    <ligand>
        <name>FAD</name>
        <dbReference type="ChEBI" id="CHEBI:57692"/>
    </ligand>
</feature>
<keyword evidence="15" id="KW-0676">Redox-active center</keyword>
<evidence type="ECO:0000256" key="11">
    <source>
        <dbReference type="ARBA" id="ARBA00023002"/>
    </source>
</evidence>
<dbReference type="Proteomes" id="UP000038830">
    <property type="component" value="Unassembled WGS sequence"/>
</dbReference>
<name>A0A0H5C8Z2_CYBJN</name>
<keyword evidence="23" id="KW-1185">Reference proteome</keyword>
<dbReference type="PIRSF" id="PIRSF017205">
    <property type="entry name" value="ERO1"/>
    <property type="match status" value="1"/>
</dbReference>
<dbReference type="OrthoDB" id="269384at2759"/>
<dbReference type="OMA" id="CYKDRLH"/>
<evidence type="ECO:0000313" key="23">
    <source>
        <dbReference type="Proteomes" id="UP000094389"/>
    </source>
</evidence>
<reference evidence="20" key="1">
    <citation type="submission" date="2014-12" db="EMBL/GenBank/DDBJ databases">
        <authorList>
            <person name="Jaenicke S."/>
        </authorList>
    </citation>
    <scope>NUCLEOTIDE SEQUENCE [LARGE SCALE GENOMIC DNA]</scope>
    <source>
        <strain evidence="20">CBS1600</strain>
    </source>
</reference>
<evidence type="ECO:0000313" key="21">
    <source>
        <dbReference type="EMBL" id="ODV70689.1"/>
    </source>
</evidence>
<dbReference type="PANTHER" id="PTHR12613:SF0">
    <property type="entry name" value="ERO1-LIKE PROTEIN"/>
    <property type="match status" value="1"/>
</dbReference>
<dbReference type="SUPFAM" id="SSF110019">
    <property type="entry name" value="ERO1-like"/>
    <property type="match status" value="1"/>
</dbReference>
<evidence type="ECO:0000256" key="9">
    <source>
        <dbReference type="ARBA" id="ARBA00022827"/>
    </source>
</evidence>
<gene>
    <name evidence="20" type="primary">ERO1</name>
    <name evidence="20" type="ORF">BN1211_5740</name>
    <name evidence="21" type="ORF">CYBJADRAFT_170005</name>
</gene>
<keyword evidence="13 18" id="KW-1015">Disulfide bond</keyword>
<dbReference type="GO" id="GO:0015035">
    <property type="term" value="F:protein-disulfide reductase activity"/>
    <property type="evidence" value="ECO:0007669"/>
    <property type="project" value="InterPro"/>
</dbReference>
<evidence type="ECO:0000256" key="1">
    <source>
        <dbReference type="ARBA" id="ARBA00001974"/>
    </source>
</evidence>
<comment type="subcellular location">
    <subcellularLocation>
        <location evidence="2">Endoplasmic reticulum membrane</location>
        <topology evidence="2">Peripheral membrane protein</topology>
        <orientation evidence="2">Lumenal side</orientation>
    </subcellularLocation>
</comment>
<comment type="subunit">
    <text evidence="4">May function both as a monomer and a homodimer.</text>
</comment>
<evidence type="ECO:0000256" key="13">
    <source>
        <dbReference type="ARBA" id="ARBA00023157"/>
    </source>
</evidence>
<dbReference type="AlphaFoldDB" id="A0A0H5C8Z2"/>
<keyword evidence="10" id="KW-0249">Electron transport</keyword>
<feature type="disulfide bond" description="Redox-active" evidence="18">
    <location>
        <begin position="81"/>
        <end position="86"/>
    </location>
</feature>
<evidence type="ECO:0000313" key="20">
    <source>
        <dbReference type="EMBL" id="CEP24816.1"/>
    </source>
</evidence>
<dbReference type="InterPro" id="IPR037192">
    <property type="entry name" value="ERO1-like_sf"/>
</dbReference>
<dbReference type="GO" id="GO:0005789">
    <property type="term" value="C:endoplasmic reticulum membrane"/>
    <property type="evidence" value="ECO:0007669"/>
    <property type="project" value="UniProtKB-SubCell"/>
</dbReference>
<feature type="signal peptide" evidence="19">
    <location>
        <begin position="1"/>
        <end position="16"/>
    </location>
</feature>
<accession>A0A0H5C8Z2</accession>
<keyword evidence="11" id="KW-0560">Oxidoreductase</keyword>
<keyword evidence="12" id="KW-0472">Membrane</keyword>
<keyword evidence="5" id="KW-0813">Transport</keyword>
<reference evidence="21 23" key="3">
    <citation type="journal article" date="2016" name="Proc. Natl. Acad. Sci. U.S.A.">
        <title>Comparative genomics of biotechnologically important yeasts.</title>
        <authorList>
            <person name="Riley R."/>
            <person name="Haridas S."/>
            <person name="Wolfe K.H."/>
            <person name="Lopes M.R."/>
            <person name="Hittinger C.T."/>
            <person name="Goeker M."/>
            <person name="Salamov A.A."/>
            <person name="Wisecaver J.H."/>
            <person name="Long T.M."/>
            <person name="Calvey C.H."/>
            <person name="Aerts A.L."/>
            <person name="Barry K.W."/>
            <person name="Choi C."/>
            <person name="Clum A."/>
            <person name="Coughlan A.Y."/>
            <person name="Deshpande S."/>
            <person name="Douglass A.P."/>
            <person name="Hanson S.J."/>
            <person name="Klenk H.-P."/>
            <person name="LaButti K.M."/>
            <person name="Lapidus A."/>
            <person name="Lindquist E.A."/>
            <person name="Lipzen A.M."/>
            <person name="Meier-Kolthoff J.P."/>
            <person name="Ohm R.A."/>
            <person name="Otillar R.P."/>
            <person name="Pangilinan J.L."/>
            <person name="Peng Y."/>
            <person name="Rokas A."/>
            <person name="Rosa C.A."/>
            <person name="Scheuner C."/>
            <person name="Sibirny A.A."/>
            <person name="Slot J.C."/>
            <person name="Stielow J.B."/>
            <person name="Sun H."/>
            <person name="Kurtzman C.P."/>
            <person name="Blackwell M."/>
            <person name="Grigoriev I.V."/>
            <person name="Jeffries T.W."/>
        </authorList>
    </citation>
    <scope>NUCLEOTIDE SEQUENCE [LARGE SCALE GENOMIC DNA]</scope>
    <source>
        <strain evidence="23">ATCC 18201 / CBS 1600 / BCRC 20928 / JCM 3617 / NBRC 0987 / NRRL Y-1542</strain>
        <strain evidence="21">NRRL Y-1542</strain>
    </source>
</reference>
<dbReference type="EMBL" id="KV453952">
    <property type="protein sequence ID" value="ODV70689.1"/>
    <property type="molecule type" value="Genomic_DNA"/>
</dbReference>
<keyword evidence="8" id="KW-0256">Endoplasmic reticulum</keyword>
<keyword evidence="6" id="KW-0285">Flavoprotein</keyword>
<reference evidence="22" key="2">
    <citation type="journal article" date="2015" name="J. Biotechnol.">
        <title>The structure of the Cyberlindnera jadinii genome and its relation to Candida utilis analyzed by the occurrence of single nucleotide polymorphisms.</title>
        <authorList>
            <person name="Rupp O."/>
            <person name="Brinkrolf K."/>
            <person name="Buerth C."/>
            <person name="Kunigo M."/>
            <person name="Schneider J."/>
            <person name="Jaenicke S."/>
            <person name="Goesmann A."/>
            <person name="Puehler A."/>
            <person name="Jaeger K.-E."/>
            <person name="Ernst J.F."/>
        </authorList>
    </citation>
    <scope>NUCLEOTIDE SEQUENCE [LARGE SCALE GENOMIC DNA]</scope>
    <source>
        <strain evidence="22">ATCC 18201 / CBS 1600 / BCRC 20928 / JCM 3617 / NBRC 0987 / NRRL Y-1542</strain>
    </source>
</reference>
<evidence type="ECO:0000256" key="12">
    <source>
        <dbReference type="ARBA" id="ARBA00023136"/>
    </source>
</evidence>
<evidence type="ECO:0000256" key="15">
    <source>
        <dbReference type="ARBA" id="ARBA00023284"/>
    </source>
</evidence>
<evidence type="ECO:0000256" key="7">
    <source>
        <dbReference type="ARBA" id="ARBA00022729"/>
    </source>
</evidence>
<dbReference type="GO" id="GO:0034975">
    <property type="term" value="P:protein folding in endoplasmic reticulum"/>
    <property type="evidence" value="ECO:0007669"/>
    <property type="project" value="InterPro"/>
</dbReference>
<dbReference type="Proteomes" id="UP000094389">
    <property type="component" value="Unassembled WGS sequence"/>
</dbReference>
<proteinExistence type="inferred from homology"/>
<evidence type="ECO:0000256" key="14">
    <source>
        <dbReference type="ARBA" id="ARBA00023180"/>
    </source>
</evidence>
<keyword evidence="7 19" id="KW-0732">Signal</keyword>
<evidence type="ECO:0000256" key="3">
    <source>
        <dbReference type="ARBA" id="ARBA00008277"/>
    </source>
</evidence>
<organism evidence="20 22">
    <name type="scientific">Cyberlindnera jadinii (strain ATCC 18201 / CBS 1600 / BCRC 20928 / JCM 3617 / NBRC 0987 / NRRL Y-1542)</name>
    <name type="common">Torula yeast</name>
    <name type="synonym">Candida utilis</name>
    <dbReference type="NCBI Taxonomy" id="983966"/>
    <lineage>
        <taxon>Eukaryota</taxon>
        <taxon>Fungi</taxon>
        <taxon>Dikarya</taxon>
        <taxon>Ascomycota</taxon>
        <taxon>Saccharomycotina</taxon>
        <taxon>Saccharomycetes</taxon>
        <taxon>Phaffomycetales</taxon>
        <taxon>Phaffomycetaceae</taxon>
        <taxon>Cyberlindnera</taxon>
    </lineage>
</organism>
<evidence type="ECO:0000256" key="19">
    <source>
        <dbReference type="SAM" id="SignalP"/>
    </source>
</evidence>
<dbReference type="InterPro" id="IPR007266">
    <property type="entry name" value="Ero1"/>
</dbReference>
<evidence type="ECO:0000256" key="18">
    <source>
        <dbReference type="PIRSR" id="PIRSR017205-3"/>
    </source>
</evidence>
<comment type="cofactor">
    <cofactor evidence="1 17">
        <name>FAD</name>
        <dbReference type="ChEBI" id="CHEBI:57692"/>
    </cofactor>
</comment>
<dbReference type="STRING" id="983966.A0A0H5C8Z2"/>
<feature type="chain" id="PRO_5040564461" evidence="19">
    <location>
        <begin position="17"/>
        <end position="491"/>
    </location>
</feature>
<feature type="active site" evidence="16">
    <location>
        <position position="317"/>
    </location>
</feature>
<feature type="binding site" evidence="17">
    <location>
        <position position="220"/>
    </location>
    <ligand>
        <name>FAD</name>
        <dbReference type="ChEBI" id="CHEBI:57692"/>
    </ligand>
</feature>
<dbReference type="GO" id="GO:0071949">
    <property type="term" value="F:FAD binding"/>
    <property type="evidence" value="ECO:0007669"/>
    <property type="project" value="InterPro"/>
</dbReference>
<keyword evidence="9 17" id="KW-0274">FAD</keyword>
<feature type="binding site" evidence="17">
    <location>
        <position position="164"/>
    </location>
    <ligand>
        <name>FAD</name>
        <dbReference type="ChEBI" id="CHEBI:57692"/>
    </ligand>
</feature>
<protein>
    <submittedName>
        <fullName evidence="20">ERO1 protein</fullName>
    </submittedName>
    <submittedName>
        <fullName evidence="21">Endoplasmic oxidoreductin</fullName>
    </submittedName>
</protein>
<evidence type="ECO:0000256" key="17">
    <source>
        <dbReference type="PIRSR" id="PIRSR017205-2"/>
    </source>
</evidence>
<dbReference type="PANTHER" id="PTHR12613">
    <property type="entry name" value="ERO1-RELATED"/>
    <property type="match status" value="1"/>
</dbReference>
<evidence type="ECO:0000256" key="5">
    <source>
        <dbReference type="ARBA" id="ARBA00022448"/>
    </source>
</evidence>
<accession>A0A1E4RTT6</accession>
<evidence type="ECO:0000256" key="2">
    <source>
        <dbReference type="ARBA" id="ARBA00004367"/>
    </source>
</evidence>
<evidence type="ECO:0000256" key="10">
    <source>
        <dbReference type="ARBA" id="ARBA00022982"/>
    </source>
</evidence>
<feature type="binding site" evidence="17">
    <location>
        <position position="153"/>
    </location>
    <ligand>
        <name>FAD</name>
        <dbReference type="ChEBI" id="CHEBI:57692"/>
    </ligand>
</feature>
<feature type="binding site" evidence="17">
    <location>
        <position position="191"/>
    </location>
    <ligand>
        <name>FAD</name>
        <dbReference type="ChEBI" id="CHEBI:57692"/>
    </ligand>
</feature>
<dbReference type="GO" id="GO:0016972">
    <property type="term" value="F:thiol oxidase activity"/>
    <property type="evidence" value="ECO:0007669"/>
    <property type="project" value="InterPro"/>
</dbReference>
<dbReference type="GeneID" id="30990419"/>
<feature type="disulfide bond" description="Redox-active" evidence="18">
    <location>
        <begin position="314"/>
        <end position="317"/>
    </location>
</feature>
<evidence type="ECO:0000256" key="16">
    <source>
        <dbReference type="PIRSR" id="PIRSR017205-1"/>
    </source>
</evidence>
<comment type="similarity">
    <text evidence="3">Belongs to the EROs family.</text>
</comment>
<evidence type="ECO:0000256" key="8">
    <source>
        <dbReference type="ARBA" id="ARBA00022824"/>
    </source>
</evidence>
<evidence type="ECO:0000313" key="22">
    <source>
        <dbReference type="Proteomes" id="UP000038830"/>
    </source>
</evidence>
<dbReference type="EMBL" id="CDQK01000007">
    <property type="protein sequence ID" value="CEP24816.1"/>
    <property type="molecule type" value="Genomic_DNA"/>
</dbReference>